<organism evidence="1 2">
    <name type="scientific">Pristionchus entomophagus</name>
    <dbReference type="NCBI Taxonomy" id="358040"/>
    <lineage>
        <taxon>Eukaryota</taxon>
        <taxon>Metazoa</taxon>
        <taxon>Ecdysozoa</taxon>
        <taxon>Nematoda</taxon>
        <taxon>Chromadorea</taxon>
        <taxon>Rhabditida</taxon>
        <taxon>Rhabditina</taxon>
        <taxon>Diplogasteromorpha</taxon>
        <taxon>Diplogasteroidea</taxon>
        <taxon>Neodiplogasteridae</taxon>
        <taxon>Pristionchus</taxon>
    </lineage>
</organism>
<comment type="caution">
    <text evidence="1">The sequence shown here is derived from an EMBL/GenBank/DDBJ whole genome shotgun (WGS) entry which is preliminary data.</text>
</comment>
<dbReference type="EMBL" id="BTSX01000004">
    <property type="protein sequence ID" value="GMS92092.1"/>
    <property type="molecule type" value="Genomic_DNA"/>
</dbReference>
<dbReference type="InterPro" id="IPR029058">
    <property type="entry name" value="AB_hydrolase_fold"/>
</dbReference>
<evidence type="ECO:0000313" key="2">
    <source>
        <dbReference type="Proteomes" id="UP001432027"/>
    </source>
</evidence>
<dbReference type="SUPFAM" id="SSF53474">
    <property type="entry name" value="alpha/beta-Hydrolases"/>
    <property type="match status" value="1"/>
</dbReference>
<feature type="non-terminal residue" evidence="1">
    <location>
        <position position="1"/>
    </location>
</feature>
<dbReference type="PANTHER" id="PTHR11005">
    <property type="entry name" value="LYSOSOMAL ACID LIPASE-RELATED"/>
    <property type="match status" value="1"/>
</dbReference>
<dbReference type="Proteomes" id="UP001432027">
    <property type="component" value="Unassembled WGS sequence"/>
</dbReference>
<keyword evidence="2" id="KW-1185">Reference proteome</keyword>
<protein>
    <recommendedName>
        <fullName evidence="3">Lipase</fullName>
    </recommendedName>
</protein>
<sequence>QICRDLIFFVAGPPSKTFNYVSLNFFRDLFQSRAPVYLTNFLVSTSTWNLLQWAQHSLQNGVSHFDATPSENMRRYGQLTPPAYNYSNIDTDIYLFWSRNDWVTAPQEIERWLMRQMRPLVIKGTFEIPEYNHLDFAVATDVADRVINRIIEIVRRNETNACTE</sequence>
<evidence type="ECO:0000313" key="1">
    <source>
        <dbReference type="EMBL" id="GMS92092.1"/>
    </source>
</evidence>
<evidence type="ECO:0008006" key="3">
    <source>
        <dbReference type="Google" id="ProtNLM"/>
    </source>
</evidence>
<proteinExistence type="predicted"/>
<dbReference type="AlphaFoldDB" id="A0AAV5TAX8"/>
<dbReference type="Gene3D" id="3.40.50.1820">
    <property type="entry name" value="alpha/beta hydrolase"/>
    <property type="match status" value="1"/>
</dbReference>
<name>A0AAV5TAX8_9BILA</name>
<gene>
    <name evidence="1" type="ORF">PENTCL1PPCAC_14267</name>
</gene>
<reference evidence="1" key="1">
    <citation type="submission" date="2023-10" db="EMBL/GenBank/DDBJ databases">
        <title>Genome assembly of Pristionchus species.</title>
        <authorList>
            <person name="Yoshida K."/>
            <person name="Sommer R.J."/>
        </authorList>
    </citation>
    <scope>NUCLEOTIDE SEQUENCE</scope>
    <source>
        <strain evidence="1">RS0144</strain>
    </source>
</reference>
<accession>A0AAV5TAX8</accession>